<keyword evidence="4" id="KW-1185">Reference proteome</keyword>
<dbReference type="AlphaFoldDB" id="A0AAV7PDN3"/>
<feature type="region of interest" description="Disordered" evidence="1">
    <location>
        <begin position="100"/>
        <end position="150"/>
    </location>
</feature>
<feature type="signal peptide" evidence="2">
    <location>
        <begin position="1"/>
        <end position="18"/>
    </location>
</feature>
<dbReference type="Proteomes" id="UP001066276">
    <property type="component" value="Chromosome 7"/>
</dbReference>
<evidence type="ECO:0000313" key="3">
    <source>
        <dbReference type="EMBL" id="KAJ1125909.1"/>
    </source>
</evidence>
<keyword evidence="2" id="KW-0732">Signal</keyword>
<sequence length="150" mass="15843">MQLRWLLWMELLWCLVACVQVKLHIRPAGEGSTGVPRGGLDAGRGAARVESEEIFSSVTASGGVGSAWTRGTVDGRSPCVDGGGRACFWRASGAAVIKKGRWEGGAAGRREAGNGGQMGARGERGCRGRSDGSGESAKAEKEKIRRERQK</sequence>
<evidence type="ECO:0008006" key="5">
    <source>
        <dbReference type="Google" id="ProtNLM"/>
    </source>
</evidence>
<dbReference type="EMBL" id="JANPWB010000011">
    <property type="protein sequence ID" value="KAJ1125909.1"/>
    <property type="molecule type" value="Genomic_DNA"/>
</dbReference>
<feature type="compositionally biased region" description="Basic and acidic residues" evidence="1">
    <location>
        <begin position="121"/>
        <end position="150"/>
    </location>
</feature>
<organism evidence="3 4">
    <name type="scientific">Pleurodeles waltl</name>
    <name type="common">Iberian ribbed newt</name>
    <dbReference type="NCBI Taxonomy" id="8319"/>
    <lineage>
        <taxon>Eukaryota</taxon>
        <taxon>Metazoa</taxon>
        <taxon>Chordata</taxon>
        <taxon>Craniata</taxon>
        <taxon>Vertebrata</taxon>
        <taxon>Euteleostomi</taxon>
        <taxon>Amphibia</taxon>
        <taxon>Batrachia</taxon>
        <taxon>Caudata</taxon>
        <taxon>Salamandroidea</taxon>
        <taxon>Salamandridae</taxon>
        <taxon>Pleurodelinae</taxon>
        <taxon>Pleurodeles</taxon>
    </lineage>
</organism>
<evidence type="ECO:0000256" key="1">
    <source>
        <dbReference type="SAM" id="MobiDB-lite"/>
    </source>
</evidence>
<reference evidence="3" key="1">
    <citation type="journal article" date="2022" name="bioRxiv">
        <title>Sequencing and chromosome-scale assembly of the giantPleurodeles waltlgenome.</title>
        <authorList>
            <person name="Brown T."/>
            <person name="Elewa A."/>
            <person name="Iarovenko S."/>
            <person name="Subramanian E."/>
            <person name="Araus A.J."/>
            <person name="Petzold A."/>
            <person name="Susuki M."/>
            <person name="Suzuki K.-i.T."/>
            <person name="Hayashi T."/>
            <person name="Toyoda A."/>
            <person name="Oliveira C."/>
            <person name="Osipova E."/>
            <person name="Leigh N.D."/>
            <person name="Simon A."/>
            <person name="Yun M.H."/>
        </authorList>
    </citation>
    <scope>NUCLEOTIDE SEQUENCE</scope>
    <source>
        <strain evidence="3">20211129_DDA</strain>
        <tissue evidence="3">Liver</tissue>
    </source>
</reference>
<name>A0AAV7PDN3_PLEWA</name>
<comment type="caution">
    <text evidence="3">The sequence shown here is derived from an EMBL/GenBank/DDBJ whole genome shotgun (WGS) entry which is preliminary data.</text>
</comment>
<accession>A0AAV7PDN3</accession>
<feature type="compositionally biased region" description="Gly residues" evidence="1">
    <location>
        <begin position="103"/>
        <end position="119"/>
    </location>
</feature>
<proteinExistence type="predicted"/>
<protein>
    <recommendedName>
        <fullName evidence="5">Secreted protein</fullName>
    </recommendedName>
</protein>
<evidence type="ECO:0000313" key="4">
    <source>
        <dbReference type="Proteomes" id="UP001066276"/>
    </source>
</evidence>
<gene>
    <name evidence="3" type="ORF">NDU88_004324</name>
</gene>
<feature type="chain" id="PRO_5043922249" description="Secreted protein" evidence="2">
    <location>
        <begin position="19"/>
        <end position="150"/>
    </location>
</feature>
<evidence type="ECO:0000256" key="2">
    <source>
        <dbReference type="SAM" id="SignalP"/>
    </source>
</evidence>